<feature type="transmembrane region" description="Helical" evidence="1">
    <location>
        <begin position="65"/>
        <end position="86"/>
    </location>
</feature>
<keyword evidence="1" id="KW-1133">Transmembrane helix</keyword>
<keyword evidence="1" id="KW-0812">Transmembrane</keyword>
<dbReference type="Proteomes" id="UP000236845">
    <property type="component" value="Unassembled WGS sequence"/>
</dbReference>
<evidence type="ECO:0000313" key="3">
    <source>
        <dbReference type="Proteomes" id="UP000236845"/>
    </source>
</evidence>
<sequence>MIPVDLIQFFGYLAGFIIAIALTAQVIQAWKTKSTKDISLPWTIILLLGLLLYFIYGFGIKQMPIIVMNTIEVILVISLIVAKLIYK</sequence>
<dbReference type="GO" id="GO:0016020">
    <property type="term" value="C:membrane"/>
    <property type="evidence" value="ECO:0007669"/>
    <property type="project" value="InterPro"/>
</dbReference>
<comment type="caution">
    <text evidence="2">The sequence shown here is derived from an EMBL/GenBank/DDBJ whole genome shotgun (WGS) entry which is preliminary data.</text>
</comment>
<name>A0A2H0YR42_9BACT</name>
<dbReference type="Gene3D" id="1.20.1280.290">
    <property type="match status" value="1"/>
</dbReference>
<proteinExistence type="predicted"/>
<keyword evidence="1" id="KW-0472">Membrane</keyword>
<dbReference type="InterPro" id="IPR004316">
    <property type="entry name" value="SWEET_rpt"/>
</dbReference>
<dbReference type="AlphaFoldDB" id="A0A2H0YR42"/>
<evidence type="ECO:0008006" key="4">
    <source>
        <dbReference type="Google" id="ProtNLM"/>
    </source>
</evidence>
<evidence type="ECO:0000256" key="1">
    <source>
        <dbReference type="SAM" id="Phobius"/>
    </source>
</evidence>
<dbReference type="Pfam" id="PF03083">
    <property type="entry name" value="MtN3_slv"/>
    <property type="match status" value="1"/>
</dbReference>
<feature type="transmembrane region" description="Helical" evidence="1">
    <location>
        <begin position="6"/>
        <end position="27"/>
    </location>
</feature>
<protein>
    <recommendedName>
        <fullName evidence="4">Lipid A biosynthesis N-terminal domain-containing protein</fullName>
    </recommendedName>
</protein>
<dbReference type="EMBL" id="PEXW01000013">
    <property type="protein sequence ID" value="PIS40971.1"/>
    <property type="molecule type" value="Genomic_DNA"/>
</dbReference>
<evidence type="ECO:0000313" key="2">
    <source>
        <dbReference type="EMBL" id="PIS40971.1"/>
    </source>
</evidence>
<feature type="transmembrane region" description="Helical" evidence="1">
    <location>
        <begin position="39"/>
        <end position="59"/>
    </location>
</feature>
<gene>
    <name evidence="2" type="ORF">COT26_00640</name>
</gene>
<reference evidence="3" key="1">
    <citation type="submission" date="2017-09" db="EMBL/GenBank/DDBJ databases">
        <title>Depth-based differentiation of microbial function through sediment-hosted aquifers and enrichment of novel symbionts in the deep terrestrial subsurface.</title>
        <authorList>
            <person name="Probst A.J."/>
            <person name="Ladd B."/>
            <person name="Jarett J.K."/>
            <person name="Geller-Mcgrath D.E."/>
            <person name="Sieber C.M.K."/>
            <person name="Emerson J.B."/>
            <person name="Anantharaman K."/>
            <person name="Thomas B.C."/>
            <person name="Malmstrom R."/>
            <person name="Stieglmeier M."/>
            <person name="Klingl A."/>
            <person name="Woyke T."/>
            <person name="Ryan C.M."/>
            <person name="Banfield J.F."/>
        </authorList>
    </citation>
    <scope>NUCLEOTIDE SEQUENCE [LARGE SCALE GENOMIC DNA]</scope>
</reference>
<accession>A0A2H0YR42</accession>
<organism evidence="2 3">
    <name type="scientific">Candidatus Kerfeldbacteria bacterium CG08_land_8_20_14_0_20_43_14</name>
    <dbReference type="NCBI Taxonomy" id="2014246"/>
    <lineage>
        <taxon>Bacteria</taxon>
        <taxon>Candidatus Kerfeldiibacteriota</taxon>
    </lineage>
</organism>